<dbReference type="EMBL" id="CP002525">
    <property type="protein sequence ID" value="ADX98150.1"/>
    <property type="molecule type" value="Genomic_DNA"/>
</dbReference>
<evidence type="ECO:0000313" key="2">
    <source>
        <dbReference type="Proteomes" id="UP000007484"/>
    </source>
</evidence>
<organism evidence="1 2">
    <name type="scientific">Mycoplasma suis (strain Illinois)</name>
    <dbReference type="NCBI Taxonomy" id="768700"/>
    <lineage>
        <taxon>Bacteria</taxon>
        <taxon>Bacillati</taxon>
        <taxon>Mycoplasmatota</taxon>
        <taxon>Mollicutes</taxon>
        <taxon>Mycoplasmataceae</taxon>
        <taxon>Mycoplasma</taxon>
    </lineage>
</organism>
<dbReference type="STRING" id="768700.MSU_0618"/>
<dbReference type="KEGG" id="mss:MSU_0618"/>
<sequence length="164" mass="18819">MLLSKGVILWAPVVATLSGGAIYGASNSLINYLRDIEWELVTIHKGGFTEKQRLTACSYKLRGYSEDVESPVCDQTAFMKEKSSKQTNSHFEVWLRGYKDSVIDKLKQENLLEKNYKGLRESEWTTETKEICKKEETYGDNNEKVVVSCRFEEKDINSYNLEIA</sequence>
<gene>
    <name evidence="1" type="ordered locus">MSU_0618</name>
</gene>
<proteinExistence type="predicted"/>
<keyword evidence="2" id="KW-1185">Reference proteome</keyword>
<dbReference type="Proteomes" id="UP000007484">
    <property type="component" value="Chromosome"/>
</dbReference>
<protein>
    <submittedName>
        <fullName evidence="1">Uncharacterized protein</fullName>
    </submittedName>
</protein>
<accession>F0QRN0</accession>
<dbReference type="RefSeq" id="WP_013609993.1">
    <property type="nucleotide sequence ID" value="NC_015155.1"/>
</dbReference>
<name>F0QRN0_MYCSL</name>
<evidence type="ECO:0000313" key="1">
    <source>
        <dbReference type="EMBL" id="ADX98150.1"/>
    </source>
</evidence>
<reference evidence="1 2" key="1">
    <citation type="journal article" date="2011" name="J. Bacteriol.">
        <title>Complete genome sequences of two hemotropic Mycoplasmas, Mycoplasma haemofelis strain Ohio2 and Mycoplasma suis strain Illinois.</title>
        <authorList>
            <person name="Messick J.B."/>
            <person name="Santos A.P."/>
            <person name="Guimaraes A.M."/>
        </authorList>
    </citation>
    <scope>NUCLEOTIDE SEQUENCE [LARGE SCALE GENOMIC DNA]</scope>
    <source>
        <strain evidence="1 2">Illinois</strain>
    </source>
</reference>
<dbReference type="AlphaFoldDB" id="F0QRN0"/>
<dbReference type="HOGENOM" id="CLU_1633574_0_0_14"/>